<organism evidence="2 3">
    <name type="scientific">Coraliomargarita sinensis</name>
    <dbReference type="NCBI Taxonomy" id="2174842"/>
    <lineage>
        <taxon>Bacteria</taxon>
        <taxon>Pseudomonadati</taxon>
        <taxon>Verrucomicrobiota</taxon>
        <taxon>Opitutia</taxon>
        <taxon>Puniceicoccales</taxon>
        <taxon>Coraliomargaritaceae</taxon>
        <taxon>Coraliomargarita</taxon>
    </lineage>
</organism>
<dbReference type="Proteomes" id="UP000247099">
    <property type="component" value="Unassembled WGS sequence"/>
</dbReference>
<reference evidence="2 3" key="1">
    <citation type="submission" date="2018-05" db="EMBL/GenBank/DDBJ databases">
        <title>Coraliomargarita sinensis sp. nov., isolated from a marine solar saltern.</title>
        <authorList>
            <person name="Zhou L.Y."/>
        </authorList>
    </citation>
    <scope>NUCLEOTIDE SEQUENCE [LARGE SCALE GENOMIC DNA]</scope>
    <source>
        <strain evidence="2 3">WN38</strain>
    </source>
</reference>
<sequence>MAKIDVETLKFILQRNETDIRKINEIMQDIEMELKAEEEERANRPPPVKKQFSIVLADNEGVLEDKDLTGWVVQIPEDDSVTVAPERIIRAAYEYNTTPKGRRMPVETIGEACEAVTAKFFKEQNIWVKTKVPVLAVATSNKIPMEKSE</sequence>
<dbReference type="OrthoDB" id="192580at2"/>
<feature type="coiled-coil region" evidence="1">
    <location>
        <begin position="13"/>
        <end position="40"/>
    </location>
</feature>
<keyword evidence="1" id="KW-0175">Coiled coil</keyword>
<evidence type="ECO:0000313" key="2">
    <source>
        <dbReference type="EMBL" id="PXA03577.1"/>
    </source>
</evidence>
<accession>A0A317ZGU0</accession>
<protein>
    <submittedName>
        <fullName evidence="2">Uncharacterized protein</fullName>
    </submittedName>
</protein>
<dbReference type="InParanoid" id="A0A317ZGU0"/>
<comment type="caution">
    <text evidence="2">The sequence shown here is derived from an EMBL/GenBank/DDBJ whole genome shotgun (WGS) entry which is preliminary data.</text>
</comment>
<evidence type="ECO:0000313" key="3">
    <source>
        <dbReference type="Proteomes" id="UP000247099"/>
    </source>
</evidence>
<dbReference type="EMBL" id="QHJQ01000008">
    <property type="protein sequence ID" value="PXA03577.1"/>
    <property type="molecule type" value="Genomic_DNA"/>
</dbReference>
<dbReference type="AlphaFoldDB" id="A0A317ZGU0"/>
<proteinExistence type="predicted"/>
<evidence type="ECO:0000256" key="1">
    <source>
        <dbReference type="SAM" id="Coils"/>
    </source>
</evidence>
<keyword evidence="3" id="KW-1185">Reference proteome</keyword>
<name>A0A317ZGU0_9BACT</name>
<gene>
    <name evidence="2" type="ORF">DDZ13_11390</name>
</gene>
<dbReference type="RefSeq" id="WP_110131577.1">
    <property type="nucleotide sequence ID" value="NZ_QHJQ01000008.1"/>
</dbReference>